<dbReference type="Proteomes" id="UP000001194">
    <property type="component" value="Unassembled WGS sequence"/>
</dbReference>
<dbReference type="GeneID" id="6077567"/>
<dbReference type="InParanoid" id="B0DD29"/>
<evidence type="ECO:0000313" key="2">
    <source>
        <dbReference type="Proteomes" id="UP000001194"/>
    </source>
</evidence>
<dbReference type="KEGG" id="lbc:LACBIDRAFT_298544"/>
<dbReference type="AlphaFoldDB" id="B0DD29"/>
<accession>B0DD29</accession>
<reference evidence="1 2" key="1">
    <citation type="journal article" date="2008" name="Nature">
        <title>The genome of Laccaria bicolor provides insights into mycorrhizal symbiosis.</title>
        <authorList>
            <person name="Martin F."/>
            <person name="Aerts A."/>
            <person name="Ahren D."/>
            <person name="Brun A."/>
            <person name="Danchin E.G.J."/>
            <person name="Duchaussoy F."/>
            <person name="Gibon J."/>
            <person name="Kohler A."/>
            <person name="Lindquist E."/>
            <person name="Pereda V."/>
            <person name="Salamov A."/>
            <person name="Shapiro H.J."/>
            <person name="Wuyts J."/>
            <person name="Blaudez D."/>
            <person name="Buee M."/>
            <person name="Brokstein P."/>
            <person name="Canbaeck B."/>
            <person name="Cohen D."/>
            <person name="Courty P.E."/>
            <person name="Coutinho P.M."/>
            <person name="Delaruelle C."/>
            <person name="Detter J.C."/>
            <person name="Deveau A."/>
            <person name="DiFazio S."/>
            <person name="Duplessis S."/>
            <person name="Fraissinet-Tachet L."/>
            <person name="Lucic E."/>
            <person name="Frey-Klett P."/>
            <person name="Fourrey C."/>
            <person name="Feussner I."/>
            <person name="Gay G."/>
            <person name="Grimwood J."/>
            <person name="Hoegger P.J."/>
            <person name="Jain P."/>
            <person name="Kilaru S."/>
            <person name="Labbe J."/>
            <person name="Lin Y.C."/>
            <person name="Legue V."/>
            <person name="Le Tacon F."/>
            <person name="Marmeisse R."/>
            <person name="Melayah D."/>
            <person name="Montanini B."/>
            <person name="Muratet M."/>
            <person name="Nehls U."/>
            <person name="Niculita-Hirzel H."/>
            <person name="Oudot-Le Secq M.P."/>
            <person name="Peter M."/>
            <person name="Quesneville H."/>
            <person name="Rajashekar B."/>
            <person name="Reich M."/>
            <person name="Rouhier N."/>
            <person name="Schmutz J."/>
            <person name="Yin T."/>
            <person name="Chalot M."/>
            <person name="Henrissat B."/>
            <person name="Kuees U."/>
            <person name="Lucas S."/>
            <person name="Van de Peer Y."/>
            <person name="Podila G.K."/>
            <person name="Polle A."/>
            <person name="Pukkila P.J."/>
            <person name="Richardson P.M."/>
            <person name="Rouze P."/>
            <person name="Sanders I.R."/>
            <person name="Stajich J.E."/>
            <person name="Tunlid A."/>
            <person name="Tuskan G."/>
            <person name="Grigoriev I.V."/>
        </authorList>
    </citation>
    <scope>NUCLEOTIDE SEQUENCE [LARGE SCALE GENOMIC DNA]</scope>
    <source>
        <strain evidence="2">S238N-H82 / ATCC MYA-4686</strain>
    </source>
</reference>
<proteinExistence type="predicted"/>
<protein>
    <submittedName>
        <fullName evidence="1">Predicted protein</fullName>
    </submittedName>
</protein>
<organism evidence="2">
    <name type="scientific">Laccaria bicolor (strain S238N-H82 / ATCC MYA-4686)</name>
    <name type="common">Bicoloured deceiver</name>
    <name type="synonym">Laccaria laccata var. bicolor</name>
    <dbReference type="NCBI Taxonomy" id="486041"/>
    <lineage>
        <taxon>Eukaryota</taxon>
        <taxon>Fungi</taxon>
        <taxon>Dikarya</taxon>
        <taxon>Basidiomycota</taxon>
        <taxon>Agaricomycotina</taxon>
        <taxon>Agaricomycetes</taxon>
        <taxon>Agaricomycetidae</taxon>
        <taxon>Agaricales</taxon>
        <taxon>Agaricineae</taxon>
        <taxon>Hydnangiaceae</taxon>
        <taxon>Laccaria</taxon>
    </lineage>
</organism>
<dbReference type="RefSeq" id="XP_001881935.1">
    <property type="nucleotide sequence ID" value="XM_001881900.1"/>
</dbReference>
<sequence length="53" mass="6069">MTESCPELLHQRHCFCQASIFWVFFYNPVNSCSPAVDVLIVEYNTSVVSLPFV</sequence>
<dbReference type="HOGENOM" id="CLU_3069080_0_0_1"/>
<name>B0DD29_LACBS</name>
<evidence type="ECO:0000313" key="1">
    <source>
        <dbReference type="EMBL" id="EDR07543.1"/>
    </source>
</evidence>
<keyword evidence="2" id="KW-1185">Reference proteome</keyword>
<gene>
    <name evidence="1" type="ORF">LACBIDRAFT_298544</name>
</gene>
<dbReference type="EMBL" id="DS547104">
    <property type="protein sequence ID" value="EDR07543.1"/>
    <property type="molecule type" value="Genomic_DNA"/>
</dbReference>